<evidence type="ECO:0000256" key="4">
    <source>
        <dbReference type="ARBA" id="ARBA00023136"/>
    </source>
</evidence>
<feature type="transmembrane region" description="Helical" evidence="5">
    <location>
        <begin position="6"/>
        <end position="24"/>
    </location>
</feature>
<dbReference type="SMART" id="SM00228">
    <property type="entry name" value="PDZ"/>
    <property type="match status" value="1"/>
</dbReference>
<dbReference type="AlphaFoldDB" id="A0A401HQR1"/>
<dbReference type="RefSeq" id="WP_131007365.1">
    <property type="nucleotide sequence ID" value="NZ_BFAX01000003.1"/>
</dbReference>
<evidence type="ECO:0000256" key="3">
    <source>
        <dbReference type="ARBA" id="ARBA00022989"/>
    </source>
</evidence>
<dbReference type="GO" id="GO:0012505">
    <property type="term" value="C:endomembrane system"/>
    <property type="evidence" value="ECO:0007669"/>
    <property type="project" value="UniProtKB-SubCell"/>
</dbReference>
<dbReference type="PROSITE" id="PS50106">
    <property type="entry name" value="PDZ"/>
    <property type="match status" value="1"/>
</dbReference>
<dbReference type="GO" id="GO:0016020">
    <property type="term" value="C:membrane"/>
    <property type="evidence" value="ECO:0007669"/>
    <property type="project" value="InterPro"/>
</dbReference>
<feature type="domain" description="PDZ" evidence="6">
    <location>
        <begin position="201"/>
        <end position="260"/>
    </location>
</feature>
<feature type="transmembrane region" description="Helical" evidence="5">
    <location>
        <begin position="63"/>
        <end position="82"/>
    </location>
</feature>
<feature type="transmembrane region" description="Helical" evidence="5">
    <location>
        <begin position="144"/>
        <end position="161"/>
    </location>
</feature>
<evidence type="ECO:0000259" key="6">
    <source>
        <dbReference type="PROSITE" id="PS50106"/>
    </source>
</evidence>
<proteinExistence type="predicted"/>
<comment type="caution">
    <text evidence="7">The sequence shown here is derived from an EMBL/GenBank/DDBJ whole genome shotgun (WGS) entry which is preliminary data.</text>
</comment>
<name>A0A401HQR1_9EURY</name>
<dbReference type="PANTHER" id="PTHR13325">
    <property type="entry name" value="PROTEASE M50 MEMBRANE-BOUND TRANSCRIPTION FACTOR SITE 2 PROTEASE"/>
    <property type="match status" value="1"/>
</dbReference>
<evidence type="ECO:0000256" key="5">
    <source>
        <dbReference type="SAM" id="Phobius"/>
    </source>
</evidence>
<feature type="transmembrane region" description="Helical" evidence="5">
    <location>
        <begin position="102"/>
        <end position="123"/>
    </location>
</feature>
<dbReference type="InterPro" id="IPR001193">
    <property type="entry name" value="MBTPS2"/>
</dbReference>
<dbReference type="InterPro" id="IPR036034">
    <property type="entry name" value="PDZ_sf"/>
</dbReference>
<protein>
    <recommendedName>
        <fullName evidence="6">PDZ domain-containing protein</fullName>
    </recommendedName>
</protein>
<organism evidence="7 8">
    <name type="scientific">Methanofervidicoccus abyssi</name>
    <dbReference type="NCBI Taxonomy" id="2082189"/>
    <lineage>
        <taxon>Archaea</taxon>
        <taxon>Methanobacteriati</taxon>
        <taxon>Methanobacteriota</taxon>
        <taxon>Methanomada group</taxon>
        <taxon>Methanococci</taxon>
        <taxon>Methanococcales</taxon>
        <taxon>Methanofervidicoccus</taxon>
    </lineage>
</organism>
<evidence type="ECO:0000256" key="2">
    <source>
        <dbReference type="ARBA" id="ARBA00022692"/>
    </source>
</evidence>
<dbReference type="SUPFAM" id="SSF50156">
    <property type="entry name" value="PDZ domain-like"/>
    <property type="match status" value="1"/>
</dbReference>
<accession>A0A401HQR1</accession>
<sequence>MTTLSTTVILIFLILWIILNLYYYRREGERGLKTYYGIFGILRTSWGLKIIDKIGKYRFWQKIGIFLIPVCVVVSIITFYTFVNSTVGLFSGSIPKESSRPIILLFGNVIPWIPGIIALVLGITLHELAHGIVARSFNLKIKSTGLILFLGIPLGAFVEIGEEFKNVSRKVRGAVASAGPVVNILIYLLVLLVIPCISNIPSSLTITKVFKDLPASGVLKEGDIIYSINGKRITSLSDFREVVKGIEPKENITITVIRENQIRTFELTTSSEGKIGIVVEPSKSLLFIIETLSWTGVLNLILGFFNLLPALPLDGFHIWNALPEIVRDLKANSRVTETISKYMEYLINERNLTTMSITIWFVIFASILYSLM</sequence>
<dbReference type="PANTHER" id="PTHR13325:SF3">
    <property type="entry name" value="MEMBRANE-BOUND TRANSCRIPTION FACTOR SITE-2 PROTEASE"/>
    <property type="match status" value="1"/>
</dbReference>
<dbReference type="GO" id="GO:0004222">
    <property type="term" value="F:metalloendopeptidase activity"/>
    <property type="evidence" value="ECO:0007669"/>
    <property type="project" value="InterPro"/>
</dbReference>
<dbReference type="InterPro" id="IPR041489">
    <property type="entry name" value="PDZ_6"/>
</dbReference>
<dbReference type="Gene3D" id="2.30.42.10">
    <property type="match status" value="1"/>
</dbReference>
<feature type="transmembrane region" description="Helical" evidence="5">
    <location>
        <begin position="284"/>
        <end position="305"/>
    </location>
</feature>
<reference evidence="7 8" key="1">
    <citation type="journal article" date="2019" name="Int. J. Syst. Evol. Microbiol.">
        <title>Methanofervidicoccus abyssi gen. nov., sp. nov., a hydrogenotrophic methanogen, isolated from a hydrothermal vent chimney in the Mid-Cayman Spreading Center, the Caribbean Sea.</title>
        <authorList>
            <person name="Sakai S."/>
            <person name="Takaki Y."/>
            <person name="Miyazaki M."/>
            <person name="Ogawara M."/>
            <person name="Yanagawa K."/>
            <person name="Miyazaki J."/>
            <person name="Takai K."/>
        </authorList>
    </citation>
    <scope>NUCLEOTIDE SEQUENCE [LARGE SCALE GENOMIC DNA]</scope>
    <source>
        <strain evidence="7 8">HHB</strain>
    </source>
</reference>
<dbReference type="GO" id="GO:0031293">
    <property type="term" value="P:membrane protein intracellular domain proteolysis"/>
    <property type="evidence" value="ECO:0007669"/>
    <property type="project" value="TreeGrafter"/>
</dbReference>
<dbReference type="InterPro" id="IPR008915">
    <property type="entry name" value="Peptidase_M50"/>
</dbReference>
<dbReference type="OrthoDB" id="15212at2157"/>
<keyword evidence="8" id="KW-1185">Reference proteome</keyword>
<evidence type="ECO:0000313" key="8">
    <source>
        <dbReference type="Proteomes" id="UP000290527"/>
    </source>
</evidence>
<feature type="transmembrane region" description="Helical" evidence="5">
    <location>
        <begin position="352"/>
        <end position="371"/>
    </location>
</feature>
<dbReference type="EMBL" id="BFAX01000003">
    <property type="protein sequence ID" value="GBF36607.1"/>
    <property type="molecule type" value="Genomic_DNA"/>
</dbReference>
<keyword evidence="2 5" id="KW-0812">Transmembrane</keyword>
<keyword evidence="4 5" id="KW-0472">Membrane</keyword>
<comment type="subcellular location">
    <subcellularLocation>
        <location evidence="1">Endomembrane system</location>
        <topology evidence="1">Multi-pass membrane protein</topology>
    </subcellularLocation>
</comment>
<dbReference type="InterPro" id="IPR001478">
    <property type="entry name" value="PDZ"/>
</dbReference>
<evidence type="ECO:0000256" key="1">
    <source>
        <dbReference type="ARBA" id="ARBA00004127"/>
    </source>
</evidence>
<dbReference type="GO" id="GO:0005737">
    <property type="term" value="C:cytoplasm"/>
    <property type="evidence" value="ECO:0007669"/>
    <property type="project" value="TreeGrafter"/>
</dbReference>
<gene>
    <name evidence="7" type="ORF">MHHB_P0837</name>
</gene>
<dbReference type="Pfam" id="PF02163">
    <property type="entry name" value="Peptidase_M50"/>
    <property type="match status" value="1"/>
</dbReference>
<feature type="transmembrane region" description="Helical" evidence="5">
    <location>
        <begin position="181"/>
        <end position="201"/>
    </location>
</feature>
<dbReference type="Pfam" id="PF17820">
    <property type="entry name" value="PDZ_6"/>
    <property type="match status" value="1"/>
</dbReference>
<dbReference type="Proteomes" id="UP000290527">
    <property type="component" value="Unassembled WGS sequence"/>
</dbReference>
<evidence type="ECO:0000313" key="7">
    <source>
        <dbReference type="EMBL" id="GBF36607.1"/>
    </source>
</evidence>
<keyword evidence="3 5" id="KW-1133">Transmembrane helix</keyword>